<dbReference type="NCBIfam" id="TIGR00229">
    <property type="entry name" value="sensory_box"/>
    <property type="match status" value="1"/>
</dbReference>
<feature type="domain" description="CHASE" evidence="7">
    <location>
        <begin position="71"/>
        <end position="288"/>
    </location>
</feature>
<keyword evidence="4" id="KW-0472">Membrane</keyword>
<keyword evidence="10" id="KW-1185">Reference proteome</keyword>
<feature type="domain" description="PAS" evidence="5">
    <location>
        <begin position="346"/>
        <end position="405"/>
    </location>
</feature>
<dbReference type="InterPro" id="IPR013655">
    <property type="entry name" value="PAS_fold_3"/>
</dbReference>
<comment type="subcellular location">
    <subcellularLocation>
        <location evidence="1">Membrane</location>
    </subcellularLocation>
</comment>
<dbReference type="EMBL" id="JBEWZI010000002">
    <property type="protein sequence ID" value="MET7013194.1"/>
    <property type="molecule type" value="Genomic_DNA"/>
</dbReference>
<evidence type="ECO:0000259" key="8">
    <source>
        <dbReference type="PROSITE" id="PS50887"/>
    </source>
</evidence>
<proteinExistence type="predicted"/>
<keyword evidence="3" id="KW-1133">Transmembrane helix</keyword>
<name>A0ABV2TGZ2_9RHOO</name>
<dbReference type="PANTHER" id="PTHR46663">
    <property type="entry name" value="DIGUANYLATE CYCLASE DGCT-RELATED"/>
    <property type="match status" value="1"/>
</dbReference>
<feature type="domain" description="PAC" evidence="6">
    <location>
        <begin position="422"/>
        <end position="475"/>
    </location>
</feature>
<evidence type="ECO:0000256" key="3">
    <source>
        <dbReference type="ARBA" id="ARBA00022989"/>
    </source>
</evidence>
<dbReference type="InterPro" id="IPR006189">
    <property type="entry name" value="CHASE_dom"/>
</dbReference>
<dbReference type="PROSITE" id="PS50113">
    <property type="entry name" value="PAC"/>
    <property type="match status" value="1"/>
</dbReference>
<dbReference type="InterPro" id="IPR029787">
    <property type="entry name" value="Nucleotide_cyclase"/>
</dbReference>
<evidence type="ECO:0000259" key="5">
    <source>
        <dbReference type="PROSITE" id="PS50112"/>
    </source>
</evidence>
<comment type="caution">
    <text evidence="9">The sequence shown here is derived from an EMBL/GenBank/DDBJ whole genome shotgun (WGS) entry which is preliminary data.</text>
</comment>
<protein>
    <submittedName>
        <fullName evidence="9">CHASE domain-containing protein</fullName>
    </submittedName>
</protein>
<sequence>MLSLRPHLPAALALAVSLGVTGLLWQHEQTLAEQNLHARFDDSLRDTTSRIVQRMSAYEQMLRGVQGYHAGSAQIDRKEFTAYIDSLQLGADFSGIQGVGLITLTPAAGKEALSARMRAQGFPDYTIKPAGEREVYAAIVQVEPFSGRNLVALGFDPYTDPVRREAMDAARDAGAPRITRKLQQVLDRQPDEGPSFILYAPLYRHSAATDSVALRRANIVGWVYAPVRLAELMGSLYGEAETDVAIRLFDGITAEPAAQFFSTHPDSPPARMHTREYLEVGGLSWTVEARALSGFEARFGSKDAGIIAISGVCLSLLLAMLTHLLVSARQIAIGLAHAMTEDLRRSEERWKYALEGAGDGVWDRDLRTDEVFYSQRCLEIFGYTESEIRPVRSEWVERIHPEDRDMALAASYACVTGQQDSFASEYRLRCKDGRWKWVLLRGRVMSHDADGKPLRLIGTVSDIDARKAIEEQVRHMAQHDTLTNLPNRALFVERQQQALSLARRDHSQVALLFVDLDEFKSINDHFGHAIGDLLLQEVAQRMLTCVRESDTVGRIGGDEFIVLLTQLHNAEDARNIGEKIRASLAEPFILDRQTIRISASIGIASNVESTDDAGALWMAADVAMYAAKAGGGNQIALSTDEAASSAG</sequence>
<dbReference type="SMART" id="SM01079">
    <property type="entry name" value="CHASE"/>
    <property type="match status" value="1"/>
</dbReference>
<dbReference type="Pfam" id="PF03924">
    <property type="entry name" value="CHASE"/>
    <property type="match status" value="1"/>
</dbReference>
<evidence type="ECO:0000313" key="9">
    <source>
        <dbReference type="EMBL" id="MET7013194.1"/>
    </source>
</evidence>
<dbReference type="PROSITE" id="PS50112">
    <property type="entry name" value="PAS"/>
    <property type="match status" value="1"/>
</dbReference>
<dbReference type="InterPro" id="IPR035965">
    <property type="entry name" value="PAS-like_dom_sf"/>
</dbReference>
<dbReference type="InterPro" id="IPR000014">
    <property type="entry name" value="PAS"/>
</dbReference>
<dbReference type="Proteomes" id="UP001549691">
    <property type="component" value="Unassembled WGS sequence"/>
</dbReference>
<dbReference type="PROSITE" id="PS50887">
    <property type="entry name" value="GGDEF"/>
    <property type="match status" value="1"/>
</dbReference>
<evidence type="ECO:0000259" key="7">
    <source>
        <dbReference type="PROSITE" id="PS50839"/>
    </source>
</evidence>
<dbReference type="InterPro" id="IPR000160">
    <property type="entry name" value="GGDEF_dom"/>
</dbReference>
<dbReference type="SMART" id="SM00086">
    <property type="entry name" value="PAC"/>
    <property type="match status" value="1"/>
</dbReference>
<dbReference type="NCBIfam" id="TIGR00254">
    <property type="entry name" value="GGDEF"/>
    <property type="match status" value="1"/>
</dbReference>
<dbReference type="InterPro" id="IPR001610">
    <property type="entry name" value="PAC"/>
</dbReference>
<dbReference type="InterPro" id="IPR000700">
    <property type="entry name" value="PAS-assoc_C"/>
</dbReference>
<feature type="domain" description="GGDEF" evidence="8">
    <location>
        <begin position="507"/>
        <end position="640"/>
    </location>
</feature>
<dbReference type="SUPFAM" id="SSF55785">
    <property type="entry name" value="PYP-like sensor domain (PAS domain)"/>
    <property type="match status" value="1"/>
</dbReference>
<dbReference type="Gene3D" id="3.30.70.270">
    <property type="match status" value="1"/>
</dbReference>
<gene>
    <name evidence="9" type="ORF">ABXR19_03265</name>
</gene>
<dbReference type="CDD" id="cd00130">
    <property type="entry name" value="PAS"/>
    <property type="match status" value="1"/>
</dbReference>
<dbReference type="InterPro" id="IPR052163">
    <property type="entry name" value="DGC-Regulatory_Protein"/>
</dbReference>
<dbReference type="Pfam" id="PF08447">
    <property type="entry name" value="PAS_3"/>
    <property type="match status" value="1"/>
</dbReference>
<reference evidence="9 10" key="1">
    <citation type="submission" date="2024-07" db="EMBL/GenBank/DDBJ databases">
        <title>Uliginosibacterium flavum JJ3220;KACC:17644.</title>
        <authorList>
            <person name="Kim M.K."/>
        </authorList>
    </citation>
    <scope>NUCLEOTIDE SEQUENCE [LARGE SCALE GENOMIC DNA]</scope>
    <source>
        <strain evidence="9 10">KACC:17644</strain>
    </source>
</reference>
<dbReference type="InterPro" id="IPR043128">
    <property type="entry name" value="Rev_trsase/Diguanyl_cyclase"/>
</dbReference>
<evidence type="ECO:0000256" key="1">
    <source>
        <dbReference type="ARBA" id="ARBA00004370"/>
    </source>
</evidence>
<dbReference type="SMART" id="SM00267">
    <property type="entry name" value="GGDEF"/>
    <property type="match status" value="1"/>
</dbReference>
<dbReference type="SMART" id="SM00091">
    <property type="entry name" value="PAS"/>
    <property type="match status" value="1"/>
</dbReference>
<dbReference type="Pfam" id="PF00990">
    <property type="entry name" value="GGDEF"/>
    <property type="match status" value="1"/>
</dbReference>
<organism evidence="9 10">
    <name type="scientific">Uliginosibacterium flavum</name>
    <dbReference type="NCBI Taxonomy" id="1396831"/>
    <lineage>
        <taxon>Bacteria</taxon>
        <taxon>Pseudomonadati</taxon>
        <taxon>Pseudomonadota</taxon>
        <taxon>Betaproteobacteria</taxon>
        <taxon>Rhodocyclales</taxon>
        <taxon>Zoogloeaceae</taxon>
        <taxon>Uliginosibacterium</taxon>
    </lineage>
</organism>
<dbReference type="RefSeq" id="WP_354599647.1">
    <property type="nucleotide sequence ID" value="NZ_JBEWZI010000002.1"/>
</dbReference>
<dbReference type="SUPFAM" id="SSF55073">
    <property type="entry name" value="Nucleotide cyclase"/>
    <property type="match status" value="1"/>
</dbReference>
<evidence type="ECO:0000259" key="6">
    <source>
        <dbReference type="PROSITE" id="PS50113"/>
    </source>
</evidence>
<dbReference type="Gene3D" id="3.30.450.350">
    <property type="entry name" value="CHASE domain"/>
    <property type="match status" value="1"/>
</dbReference>
<dbReference type="PANTHER" id="PTHR46663:SF3">
    <property type="entry name" value="SLL0267 PROTEIN"/>
    <property type="match status" value="1"/>
</dbReference>
<evidence type="ECO:0000313" key="10">
    <source>
        <dbReference type="Proteomes" id="UP001549691"/>
    </source>
</evidence>
<keyword evidence="2" id="KW-0812">Transmembrane</keyword>
<accession>A0ABV2TGZ2</accession>
<dbReference type="PROSITE" id="PS50839">
    <property type="entry name" value="CHASE"/>
    <property type="match status" value="1"/>
</dbReference>
<dbReference type="Gene3D" id="3.30.450.20">
    <property type="entry name" value="PAS domain"/>
    <property type="match status" value="1"/>
</dbReference>
<evidence type="ECO:0000256" key="2">
    <source>
        <dbReference type="ARBA" id="ARBA00022692"/>
    </source>
</evidence>
<dbReference type="CDD" id="cd01949">
    <property type="entry name" value="GGDEF"/>
    <property type="match status" value="1"/>
</dbReference>
<dbReference type="InterPro" id="IPR042240">
    <property type="entry name" value="CHASE_sf"/>
</dbReference>
<evidence type="ECO:0000256" key="4">
    <source>
        <dbReference type="ARBA" id="ARBA00023136"/>
    </source>
</evidence>